<dbReference type="RefSeq" id="WP_132649447.1">
    <property type="nucleotide sequence ID" value="NZ_CP181386.1"/>
</dbReference>
<reference evidence="2 3" key="1">
    <citation type="submission" date="2019-03" db="EMBL/GenBank/DDBJ databases">
        <title>Genomic Encyclopedia of Type Strains, Phase IV (KMG-IV): sequencing the most valuable type-strain genomes for metagenomic binning, comparative biology and taxonomic classification.</title>
        <authorList>
            <person name="Goeker M."/>
        </authorList>
    </citation>
    <scope>NUCLEOTIDE SEQUENCE [LARGE SCALE GENOMIC DNA]</scope>
    <source>
        <strain evidence="2 3">DSM 1709</strain>
    </source>
</reference>
<dbReference type="EMBL" id="SLXD01000017">
    <property type="protein sequence ID" value="TCO98425.1"/>
    <property type="molecule type" value="Genomic_DNA"/>
</dbReference>
<evidence type="ECO:0000313" key="2">
    <source>
        <dbReference type="EMBL" id="TCO98425.1"/>
    </source>
</evidence>
<organism evidence="2 3">
    <name type="scientific">Rubrivivax gelatinosus</name>
    <name type="common">Rhodocyclus gelatinosus</name>
    <name type="synonym">Rhodopseudomonas gelatinosa</name>
    <dbReference type="NCBI Taxonomy" id="28068"/>
    <lineage>
        <taxon>Bacteria</taxon>
        <taxon>Pseudomonadati</taxon>
        <taxon>Pseudomonadota</taxon>
        <taxon>Betaproteobacteria</taxon>
        <taxon>Burkholderiales</taxon>
        <taxon>Sphaerotilaceae</taxon>
        <taxon>Rubrivivax</taxon>
    </lineage>
</organism>
<dbReference type="Pfam" id="PF07693">
    <property type="entry name" value="KAP_NTPase"/>
    <property type="match status" value="1"/>
</dbReference>
<evidence type="ECO:0000259" key="1">
    <source>
        <dbReference type="Pfam" id="PF07693"/>
    </source>
</evidence>
<sequence length="628" mass="71171">MSDNQHIREFLDYYCGLPKEPQYAVLLVGLWGSGKTWFIKDFVKTHLNQPKRVLYLSLYGVQSFDDIESEFFRLLHPVLGSKPVRVLHRLARGVLKTSLNFDIDGDGKSDGSISGGLPAEKLLERISLDATKILVLDDLERCSIPIADLLGYVNQFIEHGGIKAILIANEVELLKTASGTAAGYARIKEKLIGRTFEVIPEVGLALEHFAADLPSIRAQQVVRSNFPLITQVYECSKYKNLRLVRHALWDFDRLLQSLEPSVLQSDELLKDLLALFLAYSFEVHSGAIKPSEVEKLQDHWGLYLRRNNNEPDPDQHFHDIRAKYSGLNLYTSLVQQPVLVAIFSTGSVPRAELNASLLKSKYFQDKNQPTWVKLWYGANLSDDDFASVLATVDAEWAARSYRNLGEVIHVTGLLIRYAKHGIYSRSVEEVVTSAREYVSELLASGEIPMIEPNMRPSPFERDSYAGLGFASMEDNAFQDFLEYIDERRRSALQASLPAQANALLSLVDTDTNLFYRRLVLNNDAENRYYKTAILHFVPPIDFIGRLLATTPENRRTVAYTFKERYSFDQFNPELLPELGWLIEVGSLLRQEVAVRAGKVSSMSLQWIVDPHINNAISRLERFKPAPSE</sequence>
<dbReference type="Proteomes" id="UP000295106">
    <property type="component" value="Unassembled WGS sequence"/>
</dbReference>
<accession>A0A4R2M7Q8</accession>
<dbReference type="InterPro" id="IPR027417">
    <property type="entry name" value="P-loop_NTPase"/>
</dbReference>
<dbReference type="OrthoDB" id="88903at2"/>
<dbReference type="SUPFAM" id="SSF52540">
    <property type="entry name" value="P-loop containing nucleoside triphosphate hydrolases"/>
    <property type="match status" value="1"/>
</dbReference>
<dbReference type="InterPro" id="IPR011646">
    <property type="entry name" value="KAP_P-loop"/>
</dbReference>
<protein>
    <submittedName>
        <fullName evidence="2">KAP-like P-loop domain-containing protein</fullName>
    </submittedName>
</protein>
<gene>
    <name evidence="2" type="ORF">EV684_11771</name>
</gene>
<proteinExistence type="predicted"/>
<feature type="domain" description="KAP NTPase" evidence="1">
    <location>
        <begin position="19"/>
        <end position="202"/>
    </location>
</feature>
<evidence type="ECO:0000313" key="3">
    <source>
        <dbReference type="Proteomes" id="UP000295106"/>
    </source>
</evidence>
<comment type="caution">
    <text evidence="2">The sequence shown here is derived from an EMBL/GenBank/DDBJ whole genome shotgun (WGS) entry which is preliminary data.</text>
</comment>
<dbReference type="Gene3D" id="3.40.50.300">
    <property type="entry name" value="P-loop containing nucleotide triphosphate hydrolases"/>
    <property type="match status" value="1"/>
</dbReference>
<dbReference type="AlphaFoldDB" id="A0A4R2M7Q8"/>
<name>A0A4R2M7Q8_RUBGE</name>
<dbReference type="GeneID" id="99683744"/>